<dbReference type="AlphaFoldDB" id="A0AAJ1X454"/>
<name>A0AAJ1X454_9ACTN</name>
<dbReference type="Gene3D" id="3.30.559.10">
    <property type="entry name" value="Chloramphenicol acetyltransferase-like domain"/>
    <property type="match status" value="1"/>
</dbReference>
<sequence>MEYTELSAYPLPAGTTTCWTPRAGVGSWAPDPRELSYDHEAHLACAGAGSWIGSVLRMPFRYDAGALRRTLRAWTVRHEVLRTSVEPVHDASGRRTSWSRVTCPPDAVDVDRSAPVSGTADEARATVLAAFEQIGPQRWPHVLFASIEPEPEPGAAGPDDAPGFTLLFGADHSVMDAYSQLLWFDEVTALYERALAGDSDRELAALDVGSHVDFAAFDRRLGMLVSAEDQAVTAWRGFLGPELTFPAYPDPALARRPGDAPDGAVQHSSSTWVLDAERTRAVDALCRAQGTGLQSAVLGLLAGAVRRRTGATSTAFVLPLHTRHEPRYAGSVGWYVGLCPVRIDVADHATTADLVAAAHTAVRASKHLASRPFARVAQLLGVRDAPRFVVSYVDVRRVPGADRWDEWQARTLRSAVPDGDEVYLWVIRSEHGLNVSARCPAGAVPAARLADLVACLGDLLDEAAGGAGSALVGATVTA</sequence>
<gene>
    <name evidence="2" type="ORF">QE405_003733</name>
</gene>
<dbReference type="Proteomes" id="UP001239215">
    <property type="component" value="Unassembled WGS sequence"/>
</dbReference>
<dbReference type="Gene3D" id="3.30.559.30">
    <property type="entry name" value="Nonribosomal peptide synthetase, condensation domain"/>
    <property type="match status" value="1"/>
</dbReference>
<dbReference type="RefSeq" id="WP_307204148.1">
    <property type="nucleotide sequence ID" value="NZ_JAUTAN010000001.1"/>
</dbReference>
<feature type="domain" description="Condensation" evidence="1">
    <location>
        <begin position="164"/>
        <end position="380"/>
    </location>
</feature>
<dbReference type="InterPro" id="IPR023213">
    <property type="entry name" value="CAT-like_dom_sf"/>
</dbReference>
<dbReference type="PANTHER" id="PTHR45527">
    <property type="entry name" value="NONRIBOSOMAL PEPTIDE SYNTHETASE"/>
    <property type="match status" value="1"/>
</dbReference>
<reference evidence="2" key="1">
    <citation type="submission" date="2023-07" db="EMBL/GenBank/DDBJ databases">
        <title>Functional and genomic diversity of the sorghum phyllosphere microbiome.</title>
        <authorList>
            <person name="Shade A."/>
        </authorList>
    </citation>
    <scope>NUCLEOTIDE SEQUENCE</scope>
    <source>
        <strain evidence="2">SORGH_AS_1067</strain>
    </source>
</reference>
<accession>A0AAJ1X454</accession>
<dbReference type="GO" id="GO:0044550">
    <property type="term" value="P:secondary metabolite biosynthetic process"/>
    <property type="evidence" value="ECO:0007669"/>
    <property type="project" value="TreeGrafter"/>
</dbReference>
<organism evidence="2 3">
    <name type="scientific">Nocardioides zeae</name>
    <dbReference type="NCBI Taxonomy" id="1457234"/>
    <lineage>
        <taxon>Bacteria</taxon>
        <taxon>Bacillati</taxon>
        <taxon>Actinomycetota</taxon>
        <taxon>Actinomycetes</taxon>
        <taxon>Propionibacteriales</taxon>
        <taxon>Nocardioidaceae</taxon>
        <taxon>Nocardioides</taxon>
    </lineage>
</organism>
<dbReference type="GO" id="GO:0031177">
    <property type="term" value="F:phosphopantetheine binding"/>
    <property type="evidence" value="ECO:0007669"/>
    <property type="project" value="TreeGrafter"/>
</dbReference>
<evidence type="ECO:0000259" key="1">
    <source>
        <dbReference type="Pfam" id="PF00668"/>
    </source>
</evidence>
<protein>
    <recommendedName>
        <fullName evidence="1">Condensation domain-containing protein</fullName>
    </recommendedName>
</protein>
<dbReference type="Pfam" id="PF00668">
    <property type="entry name" value="Condensation"/>
    <property type="match status" value="1"/>
</dbReference>
<comment type="caution">
    <text evidence="2">The sequence shown here is derived from an EMBL/GenBank/DDBJ whole genome shotgun (WGS) entry which is preliminary data.</text>
</comment>
<evidence type="ECO:0000313" key="3">
    <source>
        <dbReference type="Proteomes" id="UP001239215"/>
    </source>
</evidence>
<dbReference type="EMBL" id="JAUTAN010000001">
    <property type="protein sequence ID" value="MDQ1106449.1"/>
    <property type="molecule type" value="Genomic_DNA"/>
</dbReference>
<dbReference type="PANTHER" id="PTHR45527:SF1">
    <property type="entry name" value="FATTY ACID SYNTHASE"/>
    <property type="match status" value="1"/>
</dbReference>
<dbReference type="GO" id="GO:0005737">
    <property type="term" value="C:cytoplasm"/>
    <property type="evidence" value="ECO:0007669"/>
    <property type="project" value="TreeGrafter"/>
</dbReference>
<dbReference type="GO" id="GO:0003824">
    <property type="term" value="F:catalytic activity"/>
    <property type="evidence" value="ECO:0007669"/>
    <property type="project" value="InterPro"/>
</dbReference>
<evidence type="ECO:0000313" key="2">
    <source>
        <dbReference type="EMBL" id="MDQ1106449.1"/>
    </source>
</evidence>
<dbReference type="InterPro" id="IPR001242">
    <property type="entry name" value="Condensation_dom"/>
</dbReference>
<dbReference type="GO" id="GO:0008610">
    <property type="term" value="P:lipid biosynthetic process"/>
    <property type="evidence" value="ECO:0007669"/>
    <property type="project" value="UniProtKB-ARBA"/>
</dbReference>
<proteinExistence type="predicted"/>
<dbReference type="SUPFAM" id="SSF52777">
    <property type="entry name" value="CoA-dependent acyltransferases"/>
    <property type="match status" value="2"/>
</dbReference>
<dbReference type="GO" id="GO:0043041">
    <property type="term" value="P:amino acid activation for nonribosomal peptide biosynthetic process"/>
    <property type="evidence" value="ECO:0007669"/>
    <property type="project" value="TreeGrafter"/>
</dbReference>